<evidence type="ECO:0000256" key="2">
    <source>
        <dbReference type="ARBA" id="ARBA00007163"/>
    </source>
</evidence>
<feature type="region of interest" description="Disordered" evidence="7">
    <location>
        <begin position="138"/>
        <end position="256"/>
    </location>
</feature>
<dbReference type="GO" id="GO:0046983">
    <property type="term" value="F:protein dimerization activity"/>
    <property type="evidence" value="ECO:0007669"/>
    <property type="project" value="UniProtKB-ARBA"/>
</dbReference>
<protein>
    <recommendedName>
        <fullName evidence="8">BZIP domain-containing protein</fullName>
    </recommendedName>
</protein>
<keyword evidence="4" id="KW-0238">DNA-binding</keyword>
<dbReference type="PANTHER" id="PTHR46408:SF10">
    <property type="entry name" value="BASIC LEUCINE ZIPPER 63"/>
    <property type="match status" value="1"/>
</dbReference>
<dbReference type="FunFam" id="1.20.5.170:FF:000020">
    <property type="entry name" value="BZIP transcription factor"/>
    <property type="match status" value="1"/>
</dbReference>
<dbReference type="GO" id="GO:0005634">
    <property type="term" value="C:nucleus"/>
    <property type="evidence" value="ECO:0007669"/>
    <property type="project" value="UniProtKB-SubCell"/>
</dbReference>
<dbReference type="Pfam" id="PF00170">
    <property type="entry name" value="bZIP_1"/>
    <property type="match status" value="1"/>
</dbReference>
<dbReference type="Pfam" id="PF12498">
    <property type="entry name" value="bZIP_C"/>
    <property type="match status" value="1"/>
</dbReference>
<dbReference type="SUPFAM" id="SSF51735">
    <property type="entry name" value="NAD(P)-binding Rossmann-fold domains"/>
    <property type="match status" value="1"/>
</dbReference>
<dbReference type="PROSITE" id="PS00036">
    <property type="entry name" value="BZIP_BASIC"/>
    <property type="match status" value="1"/>
</dbReference>
<evidence type="ECO:0000256" key="4">
    <source>
        <dbReference type="ARBA" id="ARBA00023125"/>
    </source>
</evidence>
<dbReference type="InterPro" id="IPR046347">
    <property type="entry name" value="bZIP_sf"/>
</dbReference>
<dbReference type="Proteomes" id="UP001152561">
    <property type="component" value="Unassembled WGS sequence"/>
</dbReference>
<dbReference type="InterPro" id="IPR001509">
    <property type="entry name" value="Epimerase_deHydtase"/>
</dbReference>
<dbReference type="EMBL" id="JAJAGQ010000022">
    <property type="protein sequence ID" value="KAJ8529394.1"/>
    <property type="molecule type" value="Genomic_DNA"/>
</dbReference>
<feature type="compositionally biased region" description="Polar residues" evidence="7">
    <location>
        <begin position="155"/>
        <end position="174"/>
    </location>
</feature>
<dbReference type="InterPro" id="IPR004827">
    <property type="entry name" value="bZIP"/>
</dbReference>
<feature type="domain" description="BZIP" evidence="8">
    <location>
        <begin position="232"/>
        <end position="287"/>
    </location>
</feature>
<dbReference type="AlphaFoldDB" id="A0A9Q1L962"/>
<comment type="similarity">
    <text evidence="2">Belongs to the bZIP family.</text>
</comment>
<dbReference type="SUPFAM" id="SSF57959">
    <property type="entry name" value="Leucine zipper domain"/>
    <property type="match status" value="1"/>
</dbReference>
<accession>A0A9Q1L962</accession>
<evidence type="ECO:0000313" key="9">
    <source>
        <dbReference type="EMBL" id="KAJ8529394.1"/>
    </source>
</evidence>
<dbReference type="Gene3D" id="3.40.50.720">
    <property type="entry name" value="NAD(P)-binding Rossmann-like Domain"/>
    <property type="match status" value="1"/>
</dbReference>
<dbReference type="CDD" id="cd05273">
    <property type="entry name" value="GME-like_SDR_e"/>
    <property type="match status" value="1"/>
</dbReference>
<dbReference type="InterPro" id="IPR033890">
    <property type="entry name" value="GDP-Man_epi"/>
</dbReference>
<dbReference type="GO" id="GO:0047918">
    <property type="term" value="F:GDP-mannose 3,5-epimerase activity"/>
    <property type="evidence" value="ECO:0007669"/>
    <property type="project" value="InterPro"/>
</dbReference>
<evidence type="ECO:0000256" key="6">
    <source>
        <dbReference type="ARBA" id="ARBA00023242"/>
    </source>
</evidence>
<name>A0A9Q1L962_9SOLA</name>
<evidence type="ECO:0000256" key="7">
    <source>
        <dbReference type="SAM" id="MobiDB-lite"/>
    </source>
</evidence>
<proteinExistence type="inferred from homology"/>
<comment type="caution">
    <text evidence="9">The sequence shown here is derived from an EMBL/GenBank/DDBJ whole genome shotgun (WGS) entry which is preliminary data.</text>
</comment>
<dbReference type="GO" id="GO:0003677">
    <property type="term" value="F:DNA binding"/>
    <property type="evidence" value="ECO:0007669"/>
    <property type="project" value="UniProtKB-KW"/>
</dbReference>
<dbReference type="GO" id="GO:0003700">
    <property type="term" value="F:DNA-binding transcription factor activity"/>
    <property type="evidence" value="ECO:0007669"/>
    <property type="project" value="InterPro"/>
</dbReference>
<dbReference type="SMART" id="SM00338">
    <property type="entry name" value="BRLZ"/>
    <property type="match status" value="1"/>
</dbReference>
<feature type="compositionally biased region" description="Acidic residues" evidence="7">
    <location>
        <begin position="213"/>
        <end position="222"/>
    </location>
</feature>
<dbReference type="GO" id="GO:0051287">
    <property type="term" value="F:NAD binding"/>
    <property type="evidence" value="ECO:0007669"/>
    <property type="project" value="InterPro"/>
</dbReference>
<keyword evidence="6" id="KW-0539">Nucleus</keyword>
<dbReference type="Gene3D" id="3.90.25.10">
    <property type="entry name" value="UDP-galactose 4-epimerase, domain 1"/>
    <property type="match status" value="1"/>
</dbReference>
<evidence type="ECO:0000256" key="1">
    <source>
        <dbReference type="ARBA" id="ARBA00004123"/>
    </source>
</evidence>
<sequence length="842" mass="93426">MDRVFSVDDDISDHFWSTPPPLTESGLDSPTAAANTYSKMMMNRSSSEWAFQRFLQEAASPTMAAASSSSSSHQNDVVEIKDETLLNSSTALNSKQTTSFSSAPPQNIPVDSEEYQAFLKSRLDLACAAVALSRAKNLKPQNSSSMAPDKGSETACASQSGSHISTKGSGQEVTKVQDKDSGGPVGIPSLPPVQKKPGVPVKSTTSGSSRDQSDDDEAEGEAETTQGTDPADARRVRRMLSNRESARRSRRRKQTHLTELETQVSQLRVENSSLLKRLTDISQKYNEAAVDNRVLKADIETLRAKVKMAEETVKRVTGLNPLFQAMSEISSMAMPSFSGSPSDTSADSAVPVRDDPKHHYYQQPPINHMPTHDPRIQNAMIDVPPIENVQQNPATSAAGGNKMGRTSSMQRVASLEHLQKRIRGESRLCTFSISLSIYLYPYISHLSSIVSQPFNSLSIHQPNFERMGSSGGIDYGAYTYENLEREPYWPSEKLRISITGAGGFIASHIARRLKSEGHYIIASDWKKNEHMTEDMFCHEFHLVDLRVPDNCLKVTKGVDHVFNLAADMGGMGFIQSNHSVIFYNNTMISFNMMEAARINCVKRFFYASSACIYPEFKQLETNVSLKEADAWPAEPQDAYGLEKLATEELCKHYNKDFGIECRIGRFHNIYGPFGTWKGGREKAPAAFCRKAQTATDKFEMWGDGLQTRSFTFIDECVEGVLRLTKSDFREPVNIGSDEMVSMNEMAEMVLSFEEKKLPIHHIPGPEGVRGRNSDNTLIKEKLGWAPTMRLKDGLRITYFWIKEQLEKERSQGVDTATYGSSKVVGTQAPVQLGSLRAADGKE</sequence>
<dbReference type="InterPro" id="IPR036291">
    <property type="entry name" value="NAD(P)-bd_dom_sf"/>
</dbReference>
<dbReference type="OrthoDB" id="664875at2759"/>
<evidence type="ECO:0000256" key="5">
    <source>
        <dbReference type="ARBA" id="ARBA00023163"/>
    </source>
</evidence>
<evidence type="ECO:0000256" key="3">
    <source>
        <dbReference type="ARBA" id="ARBA00023015"/>
    </source>
</evidence>
<dbReference type="Gene3D" id="1.20.5.170">
    <property type="match status" value="1"/>
</dbReference>
<keyword evidence="10" id="KW-1185">Reference proteome</keyword>
<dbReference type="PANTHER" id="PTHR46408">
    <property type="entry name" value="BASIC LEUCINE ZIPPER 63"/>
    <property type="match status" value="1"/>
</dbReference>
<reference evidence="10" key="1">
    <citation type="journal article" date="2023" name="Proc. Natl. Acad. Sci. U.S.A.">
        <title>Genomic and structural basis for evolution of tropane alkaloid biosynthesis.</title>
        <authorList>
            <person name="Wanga Y.-J."/>
            <person name="Taina T."/>
            <person name="Yua J.-Y."/>
            <person name="Lia J."/>
            <person name="Xua B."/>
            <person name="Chenc J."/>
            <person name="D'Auriad J.C."/>
            <person name="Huanga J.-P."/>
            <person name="Huanga S.-X."/>
        </authorList>
    </citation>
    <scope>NUCLEOTIDE SEQUENCE [LARGE SCALE GENOMIC DNA]</scope>
    <source>
        <strain evidence="10">cv. KIB-2019</strain>
    </source>
</reference>
<gene>
    <name evidence="9" type="ORF">K7X08_036229</name>
</gene>
<evidence type="ECO:0000259" key="8">
    <source>
        <dbReference type="PROSITE" id="PS50217"/>
    </source>
</evidence>
<feature type="compositionally biased region" description="Low complexity" evidence="7">
    <location>
        <begin position="192"/>
        <end position="202"/>
    </location>
</feature>
<comment type="subcellular location">
    <subcellularLocation>
        <location evidence="1">Nucleus</location>
    </subcellularLocation>
</comment>
<keyword evidence="5" id="KW-0804">Transcription</keyword>
<organism evidence="9 10">
    <name type="scientific">Anisodus acutangulus</name>
    <dbReference type="NCBI Taxonomy" id="402998"/>
    <lineage>
        <taxon>Eukaryota</taxon>
        <taxon>Viridiplantae</taxon>
        <taxon>Streptophyta</taxon>
        <taxon>Embryophyta</taxon>
        <taxon>Tracheophyta</taxon>
        <taxon>Spermatophyta</taxon>
        <taxon>Magnoliopsida</taxon>
        <taxon>eudicotyledons</taxon>
        <taxon>Gunneridae</taxon>
        <taxon>Pentapetalae</taxon>
        <taxon>asterids</taxon>
        <taxon>lamiids</taxon>
        <taxon>Solanales</taxon>
        <taxon>Solanaceae</taxon>
        <taxon>Solanoideae</taxon>
        <taxon>Hyoscyameae</taxon>
        <taxon>Anisodus</taxon>
    </lineage>
</organism>
<dbReference type="InterPro" id="IPR020983">
    <property type="entry name" value="Basic_leucine-zipper_C"/>
</dbReference>
<dbReference type="Pfam" id="PF01370">
    <property type="entry name" value="Epimerase"/>
    <property type="match status" value="1"/>
</dbReference>
<evidence type="ECO:0000313" key="10">
    <source>
        <dbReference type="Proteomes" id="UP001152561"/>
    </source>
</evidence>
<dbReference type="PROSITE" id="PS50217">
    <property type="entry name" value="BZIP"/>
    <property type="match status" value="1"/>
</dbReference>
<keyword evidence="3" id="KW-0805">Transcription regulation</keyword>